<organism evidence="1 2">
    <name type="scientific">Lacunisphaera limnophila</name>
    <dbReference type="NCBI Taxonomy" id="1838286"/>
    <lineage>
        <taxon>Bacteria</taxon>
        <taxon>Pseudomonadati</taxon>
        <taxon>Verrucomicrobiota</taxon>
        <taxon>Opitutia</taxon>
        <taxon>Opitutales</taxon>
        <taxon>Opitutaceae</taxon>
        <taxon>Lacunisphaera</taxon>
    </lineage>
</organism>
<dbReference type="RefSeq" id="WP_083270393.1">
    <property type="nucleotide sequence ID" value="NZ_CP016094.1"/>
</dbReference>
<sequence length="306" mass="33762">MPSFNRLFLGLICFLPGLRGEETTEALAARVAANRAWYQALPPAPAPELTRHGLVATELARWPVRGANQGVAVDAEHFYGIGNFAIIKHRKDTGAPVAEWLGLKGGPIVHYNGGYVADGRLIIAHSNFAQLPMASSLETHDTATLAPVATHSFGIRLGSLTWAERRDGFWWACFANYNDTGTTPGFDNRWTYVGKFDDQWQMVESWLFPPQVVATWGRSSCSGGSWGDDGLLYVTGHDEAQLYVLRLPKQGVVLEYVTTLDVPFEGQSWAWDRSAAGDRIIYGISRARHEVIVARIPALPAELLKR</sequence>
<keyword evidence="2" id="KW-1185">Reference proteome</keyword>
<protein>
    <recommendedName>
        <fullName evidence="3">Glutamine cyclotransferase</fullName>
    </recommendedName>
</protein>
<dbReference type="STRING" id="1838286.Verru16b_03078"/>
<dbReference type="Proteomes" id="UP000095228">
    <property type="component" value="Chromosome"/>
</dbReference>
<reference evidence="1 2" key="1">
    <citation type="submission" date="2016-06" db="EMBL/GenBank/DDBJ databases">
        <title>Three novel species with peptidoglycan cell walls form the new genus Lacunisphaera gen. nov. in the family Opitutaceae of the verrucomicrobial subdivision 4.</title>
        <authorList>
            <person name="Rast P."/>
            <person name="Gloeckner I."/>
            <person name="Jogler M."/>
            <person name="Boedeker C."/>
            <person name="Jeske O."/>
            <person name="Wiegand S."/>
            <person name="Reinhardt R."/>
            <person name="Schumann P."/>
            <person name="Rohde M."/>
            <person name="Spring S."/>
            <person name="Gloeckner F.O."/>
            <person name="Jogler C."/>
        </authorList>
    </citation>
    <scope>NUCLEOTIDE SEQUENCE [LARGE SCALE GENOMIC DNA]</scope>
    <source>
        <strain evidence="1 2">IG16b</strain>
    </source>
</reference>
<proteinExistence type="predicted"/>
<evidence type="ECO:0000313" key="1">
    <source>
        <dbReference type="EMBL" id="AOS45987.1"/>
    </source>
</evidence>
<gene>
    <name evidence="1" type="ORF">Verru16b_03078</name>
</gene>
<dbReference type="OrthoDB" id="839202at2"/>
<evidence type="ECO:0000313" key="2">
    <source>
        <dbReference type="Proteomes" id="UP000095228"/>
    </source>
</evidence>
<dbReference type="AlphaFoldDB" id="A0A1D8AYN0"/>
<evidence type="ECO:0008006" key="3">
    <source>
        <dbReference type="Google" id="ProtNLM"/>
    </source>
</evidence>
<accession>A0A1D8AYN0</accession>
<dbReference type="EMBL" id="CP016094">
    <property type="protein sequence ID" value="AOS45987.1"/>
    <property type="molecule type" value="Genomic_DNA"/>
</dbReference>
<name>A0A1D8AYN0_9BACT</name>
<dbReference type="KEGG" id="obg:Verru16b_03078"/>